<reference evidence="3" key="1">
    <citation type="submission" date="2016-10" db="EMBL/GenBank/DDBJ databases">
        <authorList>
            <person name="Varghese N."/>
            <person name="Submissions S."/>
        </authorList>
    </citation>
    <scope>NUCLEOTIDE SEQUENCE [LARGE SCALE GENOMIC DNA]</scope>
    <source>
        <strain evidence="3">S7</strain>
    </source>
</reference>
<protein>
    <submittedName>
        <fullName evidence="2">Uncharacterized protein</fullName>
    </submittedName>
</protein>
<gene>
    <name evidence="2" type="ORF">SAMN05518683_10245</name>
</gene>
<evidence type="ECO:0000313" key="2">
    <source>
        <dbReference type="EMBL" id="SFP03084.1"/>
    </source>
</evidence>
<accession>A0A1I5M0G6</accession>
<evidence type="ECO:0000313" key="3">
    <source>
        <dbReference type="Proteomes" id="UP000198892"/>
    </source>
</evidence>
<name>A0A1I5M0G6_9BACI</name>
<sequence length="43" mass="4842">MVGDEDESLVLRRFCKQKEDNVPAAEPRPASNQESAEEKIMGH</sequence>
<evidence type="ECO:0000256" key="1">
    <source>
        <dbReference type="SAM" id="MobiDB-lite"/>
    </source>
</evidence>
<dbReference type="AlphaFoldDB" id="A0A1I5M0G6"/>
<keyword evidence="3" id="KW-1185">Reference proteome</keyword>
<organism evidence="2 3">
    <name type="scientific">Salibacterium halotolerans</name>
    <dbReference type="NCBI Taxonomy" id="1884432"/>
    <lineage>
        <taxon>Bacteria</taxon>
        <taxon>Bacillati</taxon>
        <taxon>Bacillota</taxon>
        <taxon>Bacilli</taxon>
        <taxon>Bacillales</taxon>
        <taxon>Bacillaceae</taxon>
    </lineage>
</organism>
<dbReference type="Proteomes" id="UP000198892">
    <property type="component" value="Unassembled WGS sequence"/>
</dbReference>
<dbReference type="RefSeq" id="WP_280139706.1">
    <property type="nucleotide sequence ID" value="NZ_FOXD01000002.1"/>
</dbReference>
<proteinExistence type="predicted"/>
<feature type="region of interest" description="Disordered" evidence="1">
    <location>
        <begin position="18"/>
        <end position="43"/>
    </location>
</feature>
<dbReference type="EMBL" id="FOXD01000002">
    <property type="protein sequence ID" value="SFP03084.1"/>
    <property type="molecule type" value="Genomic_DNA"/>
</dbReference>